<dbReference type="OrthoDB" id="456767at2"/>
<dbReference type="InterPro" id="IPR029063">
    <property type="entry name" value="SAM-dependent_MTases_sf"/>
</dbReference>
<name>A0A2T0RVI1_9RHOB</name>
<comment type="caution">
    <text evidence="1">The sequence shown here is derived from an EMBL/GenBank/DDBJ whole genome shotgun (WGS) entry which is preliminary data.</text>
</comment>
<proteinExistence type="predicted"/>
<organism evidence="1 2">
    <name type="scientific">Aliiruegeria haliotis</name>
    <dbReference type="NCBI Taxonomy" id="1280846"/>
    <lineage>
        <taxon>Bacteria</taxon>
        <taxon>Pseudomonadati</taxon>
        <taxon>Pseudomonadota</taxon>
        <taxon>Alphaproteobacteria</taxon>
        <taxon>Rhodobacterales</taxon>
        <taxon>Roseobacteraceae</taxon>
        <taxon>Aliiruegeria</taxon>
    </lineage>
</organism>
<sequence length="182" mass="19419">MTDAPATATLHCQGLTFRDDPRLLSAREREEISEGPAPGSLSHAALGTARPGDRILVFGSGAGLVPALLAGRLGVRRLGIVEPSEARRGYLADLAHRNQLVRLSVHEGIPDAPAASMIVADIERLGRLPANAPWSGLRAATLQVSEDFTLVSAVFTTMSDAGLTYFPKRSSGTVLTFLRKWH</sequence>
<dbReference type="Proteomes" id="UP000239480">
    <property type="component" value="Unassembled WGS sequence"/>
</dbReference>
<keyword evidence="2" id="KW-1185">Reference proteome</keyword>
<dbReference type="SUPFAM" id="SSF53335">
    <property type="entry name" value="S-adenosyl-L-methionine-dependent methyltransferases"/>
    <property type="match status" value="1"/>
</dbReference>
<evidence type="ECO:0000313" key="1">
    <source>
        <dbReference type="EMBL" id="PRY25206.1"/>
    </source>
</evidence>
<dbReference type="EMBL" id="PVTD01000002">
    <property type="protein sequence ID" value="PRY25206.1"/>
    <property type="molecule type" value="Genomic_DNA"/>
</dbReference>
<dbReference type="AlphaFoldDB" id="A0A2T0RVI1"/>
<gene>
    <name evidence="1" type="ORF">CLV78_102383</name>
</gene>
<evidence type="ECO:0000313" key="2">
    <source>
        <dbReference type="Proteomes" id="UP000239480"/>
    </source>
</evidence>
<dbReference type="RefSeq" id="WP_106204128.1">
    <property type="nucleotide sequence ID" value="NZ_PVTD01000002.1"/>
</dbReference>
<reference evidence="1 2" key="1">
    <citation type="submission" date="2018-03" db="EMBL/GenBank/DDBJ databases">
        <title>Genomic Encyclopedia of Archaeal and Bacterial Type Strains, Phase II (KMG-II): from individual species to whole genera.</title>
        <authorList>
            <person name="Goeker M."/>
        </authorList>
    </citation>
    <scope>NUCLEOTIDE SEQUENCE [LARGE SCALE GENOMIC DNA]</scope>
    <source>
        <strain evidence="1 2">DSM 29328</strain>
    </source>
</reference>
<accession>A0A2T0RVI1</accession>
<protein>
    <submittedName>
        <fullName evidence="1">Uncharacterized protein</fullName>
    </submittedName>
</protein>